<dbReference type="GO" id="GO:0009099">
    <property type="term" value="P:L-valine biosynthetic process"/>
    <property type="evidence" value="ECO:0007669"/>
    <property type="project" value="UniProtKB-UniPathway"/>
</dbReference>
<keyword evidence="10 17" id="KW-0100">Branched-chain amino acid biosynthesis</keyword>
<dbReference type="PANTHER" id="PTHR42825">
    <property type="entry name" value="AMINO ACID AMINOTRANSFERASE"/>
    <property type="match status" value="1"/>
</dbReference>
<dbReference type="GO" id="GO:0009097">
    <property type="term" value="P:isoleucine biosynthetic process"/>
    <property type="evidence" value="ECO:0007669"/>
    <property type="project" value="UniProtKB-UniPathway"/>
</dbReference>
<dbReference type="RefSeq" id="WP_126780073.1">
    <property type="nucleotide sequence ID" value="NZ_NGJU01000011.1"/>
</dbReference>
<dbReference type="EC" id="2.6.1.42" evidence="17"/>
<keyword evidence="9 16" id="KW-0663">Pyridoxal phosphate</keyword>
<evidence type="ECO:0000256" key="5">
    <source>
        <dbReference type="ARBA" id="ARBA00009320"/>
    </source>
</evidence>
<evidence type="ECO:0000256" key="10">
    <source>
        <dbReference type="ARBA" id="ARBA00023304"/>
    </source>
</evidence>
<dbReference type="OrthoDB" id="9804984at2"/>
<keyword evidence="6 17" id="KW-0032">Aminotransferase</keyword>
<dbReference type="InterPro" id="IPR033939">
    <property type="entry name" value="BCAT_family"/>
</dbReference>
<dbReference type="AlphaFoldDB" id="A0A429ZND1"/>
<evidence type="ECO:0000256" key="17">
    <source>
        <dbReference type="RuleBase" id="RU004517"/>
    </source>
</evidence>
<dbReference type="NCBIfam" id="TIGR01123">
    <property type="entry name" value="ilvE_II"/>
    <property type="match status" value="1"/>
</dbReference>
<evidence type="ECO:0000256" key="3">
    <source>
        <dbReference type="ARBA" id="ARBA00004931"/>
    </source>
</evidence>
<evidence type="ECO:0000256" key="11">
    <source>
        <dbReference type="ARBA" id="ARBA00048212"/>
    </source>
</evidence>
<comment type="similarity">
    <text evidence="5 15">Belongs to the class-IV pyridoxal-phosphate-dependent aminotransferase family.</text>
</comment>
<evidence type="ECO:0000313" key="20">
    <source>
        <dbReference type="Proteomes" id="UP000287239"/>
    </source>
</evidence>
<dbReference type="NCBIfam" id="NF009897">
    <property type="entry name" value="PRK13357.1"/>
    <property type="match status" value="1"/>
</dbReference>
<evidence type="ECO:0000256" key="8">
    <source>
        <dbReference type="ARBA" id="ARBA00022679"/>
    </source>
</evidence>
<name>A0A429ZND1_9ENTE</name>
<dbReference type="FunFam" id="3.30.470.10:FF:000004">
    <property type="entry name" value="Branched-chain-amino-acid aminotransferase"/>
    <property type="match status" value="1"/>
</dbReference>
<dbReference type="GO" id="GO:0052654">
    <property type="term" value="F:L-leucine-2-oxoglutarate transaminase activity"/>
    <property type="evidence" value="ECO:0007669"/>
    <property type="project" value="RHEA"/>
</dbReference>
<comment type="catalytic activity">
    <reaction evidence="11 17">
        <text>L-valine + 2-oxoglutarate = 3-methyl-2-oxobutanoate + L-glutamate</text>
        <dbReference type="Rhea" id="RHEA:24813"/>
        <dbReference type="ChEBI" id="CHEBI:11851"/>
        <dbReference type="ChEBI" id="CHEBI:16810"/>
        <dbReference type="ChEBI" id="CHEBI:29985"/>
        <dbReference type="ChEBI" id="CHEBI:57762"/>
        <dbReference type="EC" id="2.6.1.42"/>
    </reaction>
</comment>
<dbReference type="PROSITE" id="PS00770">
    <property type="entry name" value="AA_TRANSFER_CLASS_4"/>
    <property type="match status" value="1"/>
</dbReference>
<evidence type="ECO:0000313" key="19">
    <source>
        <dbReference type="EMBL" id="RST95207.1"/>
    </source>
</evidence>
<dbReference type="Gene3D" id="3.30.470.10">
    <property type="match status" value="1"/>
</dbReference>
<dbReference type="InterPro" id="IPR005786">
    <property type="entry name" value="B_amino_transII"/>
</dbReference>
<evidence type="ECO:0000256" key="15">
    <source>
        <dbReference type="RuleBase" id="RU004106"/>
    </source>
</evidence>
<sequence>MKANVNDIKWEELGFSYIQTDLRYISKWQDGAWDEGQLTADATVQMSESANALHYGQTCFEGMKAYRRKDGQIQLFRPDQNAKRMAKSCQRLLMPSFPEEAFVAAVKAVVKANEHWVPPHESGSTLYIRPYMFATAGSIGVAPASEYTFSIFVMPVGPYFKGGLAPTNFIVSDYDRAASHGTGAVKVGGNYASSFLPGKEAKERNFSDCIYLDPKTHTKIEEVGAANFFAITKDNRFVTPTSPSILPSITKYSLLHLAEHYLHLPVSEEDIEISQLANYQEAGACGTAAVISPIGGIQTSEDNFHVFYSETEVGPITRQLYNLLTGIQFGTETGPEGWIVEV</sequence>
<reference evidence="19 20" key="1">
    <citation type="submission" date="2017-05" db="EMBL/GenBank/DDBJ databases">
        <title>Vagococcus spp. assemblies.</title>
        <authorList>
            <person name="Gulvik C.A."/>
        </authorList>
    </citation>
    <scope>NUCLEOTIDE SEQUENCE [LARGE SCALE GENOMIC DNA]</scope>
    <source>
        <strain evidence="19 20">NCFB 2777</strain>
    </source>
</reference>
<comment type="catalytic activity">
    <reaction evidence="13 17">
        <text>L-leucine + 2-oxoglutarate = 4-methyl-2-oxopentanoate + L-glutamate</text>
        <dbReference type="Rhea" id="RHEA:18321"/>
        <dbReference type="ChEBI" id="CHEBI:16810"/>
        <dbReference type="ChEBI" id="CHEBI:17865"/>
        <dbReference type="ChEBI" id="CHEBI:29985"/>
        <dbReference type="ChEBI" id="CHEBI:57427"/>
        <dbReference type="EC" id="2.6.1.42"/>
    </reaction>
</comment>
<dbReference type="GO" id="GO:0009098">
    <property type="term" value="P:L-leucine biosynthetic process"/>
    <property type="evidence" value="ECO:0007669"/>
    <property type="project" value="UniProtKB-UniPathway"/>
</dbReference>
<evidence type="ECO:0000256" key="16">
    <source>
        <dbReference type="RuleBase" id="RU004516"/>
    </source>
</evidence>
<dbReference type="UniPathway" id="UPA00048">
    <property type="reaction ID" value="UER00073"/>
</dbReference>
<dbReference type="GeneID" id="98568400"/>
<evidence type="ECO:0000256" key="4">
    <source>
        <dbReference type="ARBA" id="ARBA00005072"/>
    </source>
</evidence>
<comment type="cofactor">
    <cofactor evidence="1 16">
        <name>pyridoxal 5'-phosphate</name>
        <dbReference type="ChEBI" id="CHEBI:597326"/>
    </cofactor>
</comment>
<keyword evidence="8 17" id="KW-0808">Transferase</keyword>
<dbReference type="Gene3D" id="3.20.10.10">
    <property type="entry name" value="D-amino Acid Aminotransferase, subunit A, domain 2"/>
    <property type="match status" value="1"/>
</dbReference>
<evidence type="ECO:0000256" key="14">
    <source>
        <dbReference type="PIRSR" id="PIRSR006468-1"/>
    </source>
</evidence>
<dbReference type="GO" id="GO:0052655">
    <property type="term" value="F:L-valine-2-oxoglutarate transaminase activity"/>
    <property type="evidence" value="ECO:0007669"/>
    <property type="project" value="RHEA"/>
</dbReference>
<evidence type="ECO:0000256" key="13">
    <source>
        <dbReference type="ARBA" id="ARBA00049229"/>
    </source>
</evidence>
<gene>
    <name evidence="19" type="ORF">CBF35_08460</name>
</gene>
<evidence type="ECO:0000256" key="2">
    <source>
        <dbReference type="ARBA" id="ARBA00004824"/>
    </source>
</evidence>
<dbReference type="GO" id="GO:0052656">
    <property type="term" value="F:L-isoleucine-2-oxoglutarate transaminase activity"/>
    <property type="evidence" value="ECO:0007669"/>
    <property type="project" value="RHEA"/>
</dbReference>
<dbReference type="SUPFAM" id="SSF56752">
    <property type="entry name" value="D-aminoacid aminotransferase-like PLP-dependent enzymes"/>
    <property type="match status" value="1"/>
</dbReference>
<evidence type="ECO:0000256" key="12">
    <source>
        <dbReference type="ARBA" id="ARBA00048798"/>
    </source>
</evidence>
<dbReference type="FunFam" id="3.20.10.10:FF:000006">
    <property type="entry name" value="Branched-chain amino acid aminotransferase"/>
    <property type="match status" value="1"/>
</dbReference>
<proteinExistence type="inferred from homology"/>
<dbReference type="EMBL" id="NGJU01000011">
    <property type="protein sequence ID" value="RST95207.1"/>
    <property type="molecule type" value="Genomic_DNA"/>
</dbReference>
<dbReference type="UniPathway" id="UPA00049">
    <property type="reaction ID" value="UER00062"/>
</dbReference>
<dbReference type="UniPathway" id="UPA00047">
    <property type="reaction ID" value="UER00058"/>
</dbReference>
<dbReference type="InterPro" id="IPR001544">
    <property type="entry name" value="Aminotrans_IV"/>
</dbReference>
<dbReference type="InterPro" id="IPR018300">
    <property type="entry name" value="Aminotrans_IV_CS"/>
</dbReference>
<comment type="pathway">
    <text evidence="4 18">Amino-acid biosynthesis; L-leucine biosynthesis; L-leucine from 3-methyl-2-oxobutanoate: step 4/4.</text>
</comment>
<evidence type="ECO:0000256" key="9">
    <source>
        <dbReference type="ARBA" id="ARBA00022898"/>
    </source>
</evidence>
<accession>A0A429ZND1</accession>
<comment type="caution">
    <text evidence="19">The sequence shown here is derived from an EMBL/GenBank/DDBJ whole genome shotgun (WGS) entry which is preliminary data.</text>
</comment>
<evidence type="ECO:0000256" key="6">
    <source>
        <dbReference type="ARBA" id="ARBA00022576"/>
    </source>
</evidence>
<dbReference type="InterPro" id="IPR043131">
    <property type="entry name" value="BCAT-like_N"/>
</dbReference>
<dbReference type="Proteomes" id="UP000287239">
    <property type="component" value="Unassembled WGS sequence"/>
</dbReference>
<comment type="catalytic activity">
    <reaction evidence="12 17">
        <text>L-isoleucine + 2-oxoglutarate = (S)-3-methyl-2-oxopentanoate + L-glutamate</text>
        <dbReference type="Rhea" id="RHEA:24801"/>
        <dbReference type="ChEBI" id="CHEBI:16810"/>
        <dbReference type="ChEBI" id="CHEBI:29985"/>
        <dbReference type="ChEBI" id="CHEBI:35146"/>
        <dbReference type="ChEBI" id="CHEBI:58045"/>
        <dbReference type="EC" id="2.6.1.42"/>
    </reaction>
</comment>
<feature type="modified residue" description="N6-(pyridoxal phosphate)lysine" evidence="14">
    <location>
        <position position="186"/>
    </location>
</feature>
<evidence type="ECO:0000256" key="18">
    <source>
        <dbReference type="RuleBase" id="RU004519"/>
    </source>
</evidence>
<keyword evidence="7 17" id="KW-0028">Amino-acid biosynthesis</keyword>
<comment type="pathway">
    <text evidence="2 18">Amino-acid biosynthesis; L-isoleucine biosynthesis; L-isoleucine from 2-oxobutanoate: step 4/4.</text>
</comment>
<dbReference type="Pfam" id="PF01063">
    <property type="entry name" value="Aminotran_4"/>
    <property type="match status" value="1"/>
</dbReference>
<dbReference type="PIRSF" id="PIRSF006468">
    <property type="entry name" value="BCAT1"/>
    <property type="match status" value="1"/>
</dbReference>
<keyword evidence="20" id="KW-1185">Reference proteome</keyword>
<evidence type="ECO:0000256" key="1">
    <source>
        <dbReference type="ARBA" id="ARBA00001933"/>
    </source>
</evidence>
<dbReference type="PANTHER" id="PTHR42825:SF2">
    <property type="entry name" value="BRANCHED-CHAIN-AMINO-ACID AMINOTRANSFERASE 3, CHLOROPLASTIC-RELATED"/>
    <property type="match status" value="1"/>
</dbReference>
<comment type="pathway">
    <text evidence="3 18">Amino-acid biosynthesis; L-valine biosynthesis; L-valine from pyruvate: step 4/4.</text>
</comment>
<organism evidence="19 20">
    <name type="scientific">Vagococcus salmoninarum</name>
    <dbReference type="NCBI Taxonomy" id="2739"/>
    <lineage>
        <taxon>Bacteria</taxon>
        <taxon>Bacillati</taxon>
        <taxon>Bacillota</taxon>
        <taxon>Bacilli</taxon>
        <taxon>Lactobacillales</taxon>
        <taxon>Enterococcaceae</taxon>
        <taxon>Vagococcus</taxon>
    </lineage>
</organism>
<evidence type="ECO:0000256" key="7">
    <source>
        <dbReference type="ARBA" id="ARBA00022605"/>
    </source>
</evidence>
<dbReference type="CDD" id="cd01557">
    <property type="entry name" value="BCAT_beta_family"/>
    <property type="match status" value="1"/>
</dbReference>
<dbReference type="InterPro" id="IPR036038">
    <property type="entry name" value="Aminotransferase-like"/>
</dbReference>
<dbReference type="InterPro" id="IPR043132">
    <property type="entry name" value="BCAT-like_C"/>
</dbReference>
<protein>
    <recommendedName>
        <fullName evidence="17">Branched-chain-amino-acid aminotransferase</fullName>
        <ecNumber evidence="17">2.6.1.42</ecNumber>
    </recommendedName>
</protein>